<name>A0ABY1QDU2_9BURK</name>
<dbReference type="Gene3D" id="3.30.450.40">
    <property type="match status" value="1"/>
</dbReference>
<dbReference type="Proteomes" id="UP001158049">
    <property type="component" value="Unassembled WGS sequence"/>
</dbReference>
<dbReference type="EMBL" id="FXUL01000014">
    <property type="protein sequence ID" value="SMP68605.1"/>
    <property type="molecule type" value="Genomic_DNA"/>
</dbReference>
<dbReference type="SMART" id="SM00065">
    <property type="entry name" value="GAF"/>
    <property type="match status" value="1"/>
</dbReference>
<comment type="caution">
    <text evidence="3">The sequence shown here is derived from an EMBL/GenBank/DDBJ whole genome shotgun (WGS) entry which is preliminary data.</text>
</comment>
<reference evidence="3 4" key="1">
    <citation type="submission" date="2017-05" db="EMBL/GenBank/DDBJ databases">
        <authorList>
            <person name="Varghese N."/>
            <person name="Submissions S."/>
        </authorList>
    </citation>
    <scope>NUCLEOTIDE SEQUENCE [LARGE SCALE GENOMIC DNA]</scope>
    <source>
        <strain evidence="3 4">DSM 26001</strain>
    </source>
</reference>
<dbReference type="SUPFAM" id="SSF55781">
    <property type="entry name" value="GAF domain-like"/>
    <property type="match status" value="1"/>
</dbReference>
<evidence type="ECO:0000313" key="4">
    <source>
        <dbReference type="Proteomes" id="UP001158049"/>
    </source>
</evidence>
<gene>
    <name evidence="3" type="ORF">SAMN06295970_11425</name>
</gene>
<dbReference type="InterPro" id="IPR003018">
    <property type="entry name" value="GAF"/>
</dbReference>
<dbReference type="Pfam" id="PF13185">
    <property type="entry name" value="GAF_2"/>
    <property type="match status" value="1"/>
</dbReference>
<keyword evidence="4" id="KW-1185">Reference proteome</keyword>
<accession>A0ABY1QDU2</accession>
<evidence type="ECO:0000256" key="1">
    <source>
        <dbReference type="SAM" id="MobiDB-lite"/>
    </source>
</evidence>
<evidence type="ECO:0000313" key="3">
    <source>
        <dbReference type="EMBL" id="SMP68605.1"/>
    </source>
</evidence>
<protein>
    <submittedName>
        <fullName evidence="3">GAF domain-containing protein</fullName>
    </submittedName>
</protein>
<dbReference type="InterPro" id="IPR029016">
    <property type="entry name" value="GAF-like_dom_sf"/>
</dbReference>
<organism evidence="3 4">
    <name type="scientific">Noviherbaspirillum suwonense</name>
    <dbReference type="NCBI Taxonomy" id="1224511"/>
    <lineage>
        <taxon>Bacteria</taxon>
        <taxon>Pseudomonadati</taxon>
        <taxon>Pseudomonadota</taxon>
        <taxon>Betaproteobacteria</taxon>
        <taxon>Burkholderiales</taxon>
        <taxon>Oxalobacteraceae</taxon>
        <taxon>Noviherbaspirillum</taxon>
    </lineage>
</organism>
<dbReference type="InterPro" id="IPR012349">
    <property type="entry name" value="Split_barrel_FMN-bd"/>
</dbReference>
<dbReference type="Gene3D" id="2.30.110.10">
    <property type="entry name" value="Electron Transport, Fmn-binding Protein, Chain A"/>
    <property type="match status" value="1"/>
</dbReference>
<evidence type="ECO:0000259" key="2">
    <source>
        <dbReference type="SMART" id="SM00065"/>
    </source>
</evidence>
<dbReference type="RefSeq" id="WP_346772301.1">
    <property type="nucleotide sequence ID" value="NZ_FXUL01000014.1"/>
</dbReference>
<dbReference type="SUPFAM" id="SSF50475">
    <property type="entry name" value="FMN-binding split barrel"/>
    <property type="match status" value="1"/>
</dbReference>
<feature type="domain" description="GAF" evidence="2">
    <location>
        <begin position="158"/>
        <end position="322"/>
    </location>
</feature>
<dbReference type="PANTHER" id="PTHR40660">
    <property type="entry name" value="5'-PHOSPHATE OXIDASE PUTATIVE DOMAIN-CONTAINING PROTEIN-RELATED"/>
    <property type="match status" value="1"/>
</dbReference>
<sequence length="450" mass="48749">MLPLESIRECFEGVIPAAMATVGADGMPNIAYLSQVQYVDHEHVALSYQFFNKTRQNILARPLARLQVTSPVTGAQYQLSLEFRRTETAGPLFENMKARLAGIASHTGMANVFRLLGADLFRVHQVVQVASPSLPPPPRRNLLPPLREAAQRLACCADLESLLAATLDALRNGFGVSHAMVLIADSAQLRLYTVASCGYGESGVGSEIPFGQGVVGVAARERTPIRIGHMTTEYAYSRAIRENLRQDGGGGEIDGEIPLPGLAAPYSQMAVPVLACQRLLGVLYVESAEDLRFGYDDEDALAALATQLGAMICLLQGASDEPGDGPRDAAAAAPPALPQAGPGPPLVVRHFAGSDSIFLDEDYLIKGVAGAIFWTILGDYEQSRRVVFSNRELRLDGRIRLPDISDNLEARLLLLSRRLLERQAAVQLKKTGRGRFQLCVSRPVQLVDQR</sequence>
<dbReference type="PANTHER" id="PTHR40660:SF1">
    <property type="entry name" value="5'-PHOSPHATE OXIDASE PUTATIVE DOMAIN-CONTAINING PROTEIN-RELATED"/>
    <property type="match status" value="1"/>
</dbReference>
<proteinExistence type="predicted"/>
<feature type="region of interest" description="Disordered" evidence="1">
    <location>
        <begin position="321"/>
        <end position="341"/>
    </location>
</feature>